<name>A0AAD1XD56_EUPCR</name>
<comment type="caution">
    <text evidence="1">The sequence shown here is derived from an EMBL/GenBank/DDBJ whole genome shotgun (WGS) entry which is preliminary data.</text>
</comment>
<gene>
    <name evidence="1" type="ORF">ECRASSUSDP1_LOCUS7477</name>
</gene>
<sequence>MSTQADCFECVFVPNRCSSQAMAICLCTEVLFFQTTPTFSKVLFCIADHILKVSRQNSLLLSLSQLLSLKQDFFQLYSCSQISDPDETRESLEAIPKTYYFEVSNFRLYSRSE</sequence>
<dbReference type="AlphaFoldDB" id="A0AAD1XD56"/>
<accession>A0AAD1XD56</accession>
<organism evidence="1 2">
    <name type="scientific">Euplotes crassus</name>
    <dbReference type="NCBI Taxonomy" id="5936"/>
    <lineage>
        <taxon>Eukaryota</taxon>
        <taxon>Sar</taxon>
        <taxon>Alveolata</taxon>
        <taxon>Ciliophora</taxon>
        <taxon>Intramacronucleata</taxon>
        <taxon>Spirotrichea</taxon>
        <taxon>Hypotrichia</taxon>
        <taxon>Euplotida</taxon>
        <taxon>Euplotidae</taxon>
        <taxon>Moneuplotes</taxon>
    </lineage>
</organism>
<evidence type="ECO:0000313" key="1">
    <source>
        <dbReference type="EMBL" id="CAI2366206.1"/>
    </source>
</evidence>
<proteinExistence type="predicted"/>
<protein>
    <submittedName>
        <fullName evidence="1">Uncharacterized protein</fullName>
    </submittedName>
</protein>
<evidence type="ECO:0000313" key="2">
    <source>
        <dbReference type="Proteomes" id="UP001295684"/>
    </source>
</evidence>
<dbReference type="EMBL" id="CAMPGE010007285">
    <property type="protein sequence ID" value="CAI2366206.1"/>
    <property type="molecule type" value="Genomic_DNA"/>
</dbReference>
<reference evidence="1" key="1">
    <citation type="submission" date="2023-07" db="EMBL/GenBank/DDBJ databases">
        <authorList>
            <consortium name="AG Swart"/>
            <person name="Singh M."/>
            <person name="Singh A."/>
            <person name="Seah K."/>
            <person name="Emmerich C."/>
        </authorList>
    </citation>
    <scope>NUCLEOTIDE SEQUENCE</scope>
    <source>
        <strain evidence="1">DP1</strain>
    </source>
</reference>
<keyword evidence="2" id="KW-1185">Reference proteome</keyword>
<dbReference type="Proteomes" id="UP001295684">
    <property type="component" value="Unassembled WGS sequence"/>
</dbReference>